<comment type="similarity">
    <text evidence="3">Belongs to the ABC transporter superfamily.</text>
</comment>
<organism evidence="15 16">
    <name type="scientific">Streptomyces sanyensis</name>
    <dbReference type="NCBI Taxonomy" id="568869"/>
    <lineage>
        <taxon>Bacteria</taxon>
        <taxon>Bacillati</taxon>
        <taxon>Actinomycetota</taxon>
        <taxon>Actinomycetes</taxon>
        <taxon>Kitasatosporales</taxon>
        <taxon>Streptomycetaceae</taxon>
        <taxon>Streptomyces</taxon>
    </lineage>
</organism>
<keyword evidence="8" id="KW-0067">ATP-binding</keyword>
<dbReference type="InterPro" id="IPR025966">
    <property type="entry name" value="OppC_N"/>
</dbReference>
<feature type="domain" description="ABC transporter" evidence="13">
    <location>
        <begin position="325"/>
        <end position="575"/>
    </location>
</feature>
<dbReference type="CDD" id="cd06261">
    <property type="entry name" value="TM_PBP2"/>
    <property type="match status" value="1"/>
</dbReference>
<dbReference type="PROSITE" id="PS50928">
    <property type="entry name" value="ABC_TM1"/>
    <property type="match status" value="1"/>
</dbReference>
<evidence type="ECO:0000313" key="16">
    <source>
        <dbReference type="Proteomes" id="UP001501147"/>
    </source>
</evidence>
<dbReference type="InterPro" id="IPR035906">
    <property type="entry name" value="MetI-like_sf"/>
</dbReference>
<evidence type="ECO:0000256" key="7">
    <source>
        <dbReference type="ARBA" id="ARBA00022741"/>
    </source>
</evidence>
<evidence type="ECO:0000256" key="4">
    <source>
        <dbReference type="ARBA" id="ARBA00022448"/>
    </source>
</evidence>
<name>A0ABP8ZN73_9ACTN</name>
<feature type="compositionally biased region" description="Gly residues" evidence="12">
    <location>
        <begin position="304"/>
        <end position="315"/>
    </location>
</feature>
<dbReference type="Pfam" id="PF00005">
    <property type="entry name" value="ABC_tran"/>
    <property type="match status" value="1"/>
</dbReference>
<dbReference type="EMBL" id="BAABJV010000001">
    <property type="protein sequence ID" value="GAA4761193.1"/>
    <property type="molecule type" value="Genomic_DNA"/>
</dbReference>
<keyword evidence="9 11" id="KW-1133">Transmembrane helix</keyword>
<dbReference type="InterPro" id="IPR027417">
    <property type="entry name" value="P-loop_NTPase"/>
</dbReference>
<proteinExistence type="inferred from homology"/>
<dbReference type="InterPro" id="IPR003439">
    <property type="entry name" value="ABC_transporter-like_ATP-bd"/>
</dbReference>
<keyword evidence="10 11" id="KW-0472">Membrane</keyword>
<evidence type="ECO:0000259" key="13">
    <source>
        <dbReference type="PROSITE" id="PS50893"/>
    </source>
</evidence>
<keyword evidence="6 11" id="KW-0812">Transmembrane</keyword>
<sequence length="601" mass="63691">MTDTALPASAERVSPERRLWARYRRRPLGVAALAVFLLVVLVALFAPLLAPHDPNLVDFTLTQAPPSAEHPMGGDSAGRDILSRLLFGARTTLYGAAVACLVGVGIGVPAGVAAGYFGGRTDRICSWISDGVQSVPGMIVLLIVAAGTGADFTVLMVTVGVFMTPGYYRVSRSRALAVRREPYVDAARVAGLTHPRILHAHMLRAVHAPVIIQSALTAGVAMGMQTGLQFLGVGTASTPDWGQMMNDGFRTMGTHPLILLWPSAALGLTIAALAFMGSTLADLVNVRTEPGPGPRRGRDATPPVGGGTESDGGGEPVHAVEDSALRISNLRVAYRTPHGDRTVVRGVSLDVAPGEVLGIVGESGSGKSQTVFSALDLLPDSGRATADGIWVGGRPVGDLPRAKRHALLGTRIGYVPQEPMSNLDPCYTIGRQLLEPLRAVHGLTKAQARQRAHEILRRVGITDPDRVMASYPHQVSGGMAQRVLIAGAVAGNPELLVADEPTTALDVTVQAEVLELLRELQQEYRMALVIVTHNFGVVADICDRVAVMKDGRIIETGTVEQIFARPGDPYTAELIHASQDDTESRADLDAAWNTDGRTVRT</sequence>
<evidence type="ECO:0000256" key="11">
    <source>
        <dbReference type="RuleBase" id="RU363032"/>
    </source>
</evidence>
<dbReference type="Pfam" id="PF12911">
    <property type="entry name" value="OppC_N"/>
    <property type="match status" value="1"/>
</dbReference>
<comment type="similarity">
    <text evidence="11">Belongs to the binding-protein-dependent transport system permease family.</text>
</comment>
<dbReference type="SUPFAM" id="SSF52540">
    <property type="entry name" value="P-loop containing nucleoside triphosphate hydrolases"/>
    <property type="match status" value="1"/>
</dbReference>
<dbReference type="InterPro" id="IPR003593">
    <property type="entry name" value="AAA+_ATPase"/>
</dbReference>
<dbReference type="CDD" id="cd03257">
    <property type="entry name" value="ABC_NikE_OppD_transporters"/>
    <property type="match status" value="1"/>
</dbReference>
<accession>A0ABP8ZN73</accession>
<comment type="caution">
    <text evidence="15">The sequence shown here is derived from an EMBL/GenBank/DDBJ whole genome shotgun (WGS) entry which is preliminary data.</text>
</comment>
<evidence type="ECO:0000256" key="8">
    <source>
        <dbReference type="ARBA" id="ARBA00022840"/>
    </source>
</evidence>
<comment type="subcellular location">
    <subcellularLocation>
        <location evidence="11">Cell membrane</location>
        <topology evidence="11">Multi-pass membrane protein</topology>
    </subcellularLocation>
    <subcellularLocation>
        <location evidence="2">Cell membrane</location>
        <topology evidence="2">Peripheral membrane protein</topology>
    </subcellularLocation>
    <subcellularLocation>
        <location evidence="1">Membrane</location>
        <topology evidence="1">Multi-pass membrane protein</topology>
    </subcellularLocation>
</comment>
<dbReference type="PROSITE" id="PS50893">
    <property type="entry name" value="ABC_TRANSPORTER_2"/>
    <property type="match status" value="1"/>
</dbReference>
<evidence type="ECO:0000256" key="9">
    <source>
        <dbReference type="ARBA" id="ARBA00022989"/>
    </source>
</evidence>
<feature type="transmembrane region" description="Helical" evidence="11">
    <location>
        <begin position="28"/>
        <end position="50"/>
    </location>
</feature>
<evidence type="ECO:0000256" key="6">
    <source>
        <dbReference type="ARBA" id="ARBA00022692"/>
    </source>
</evidence>
<dbReference type="RefSeq" id="WP_345608512.1">
    <property type="nucleotide sequence ID" value="NZ_BAABJV010000001.1"/>
</dbReference>
<dbReference type="Proteomes" id="UP001501147">
    <property type="component" value="Unassembled WGS sequence"/>
</dbReference>
<keyword evidence="7" id="KW-0547">Nucleotide-binding</keyword>
<dbReference type="InterPro" id="IPR017871">
    <property type="entry name" value="ABC_transporter-like_CS"/>
</dbReference>
<keyword evidence="16" id="KW-1185">Reference proteome</keyword>
<dbReference type="PANTHER" id="PTHR43297">
    <property type="entry name" value="OLIGOPEPTIDE TRANSPORT ATP-BINDING PROTEIN APPD"/>
    <property type="match status" value="1"/>
</dbReference>
<dbReference type="Gene3D" id="3.40.50.300">
    <property type="entry name" value="P-loop containing nucleotide triphosphate hydrolases"/>
    <property type="match status" value="1"/>
</dbReference>
<evidence type="ECO:0000256" key="1">
    <source>
        <dbReference type="ARBA" id="ARBA00004141"/>
    </source>
</evidence>
<dbReference type="Pfam" id="PF00528">
    <property type="entry name" value="BPD_transp_1"/>
    <property type="match status" value="1"/>
</dbReference>
<dbReference type="InterPro" id="IPR000515">
    <property type="entry name" value="MetI-like"/>
</dbReference>
<dbReference type="Gene3D" id="1.10.3720.10">
    <property type="entry name" value="MetI-like"/>
    <property type="match status" value="1"/>
</dbReference>
<feature type="domain" description="ABC transmembrane type-1" evidence="14">
    <location>
        <begin position="89"/>
        <end position="281"/>
    </location>
</feature>
<feature type="region of interest" description="Disordered" evidence="12">
    <location>
        <begin position="287"/>
        <end position="317"/>
    </location>
</feature>
<evidence type="ECO:0000256" key="10">
    <source>
        <dbReference type="ARBA" id="ARBA00023136"/>
    </source>
</evidence>
<dbReference type="PANTHER" id="PTHR43297:SF2">
    <property type="entry name" value="DIPEPTIDE TRANSPORT ATP-BINDING PROTEIN DPPD"/>
    <property type="match status" value="1"/>
</dbReference>
<evidence type="ECO:0000256" key="5">
    <source>
        <dbReference type="ARBA" id="ARBA00022475"/>
    </source>
</evidence>
<evidence type="ECO:0000256" key="12">
    <source>
        <dbReference type="SAM" id="MobiDB-lite"/>
    </source>
</evidence>
<protein>
    <submittedName>
        <fullName evidence="15">Dipeptide/oligopeptide/nickel ABC transporter permease/ATP-binding protein</fullName>
    </submittedName>
</protein>
<dbReference type="PROSITE" id="PS00211">
    <property type="entry name" value="ABC_TRANSPORTER_1"/>
    <property type="match status" value="1"/>
</dbReference>
<dbReference type="SMART" id="SM00382">
    <property type="entry name" value="AAA"/>
    <property type="match status" value="1"/>
</dbReference>
<gene>
    <name evidence="15" type="ORF">GCM10023329_03080</name>
</gene>
<dbReference type="SUPFAM" id="SSF161098">
    <property type="entry name" value="MetI-like"/>
    <property type="match status" value="1"/>
</dbReference>
<feature type="transmembrane region" description="Helical" evidence="11">
    <location>
        <begin position="93"/>
        <end position="117"/>
    </location>
</feature>
<keyword evidence="5" id="KW-1003">Cell membrane</keyword>
<dbReference type="InterPro" id="IPR050388">
    <property type="entry name" value="ABC_Ni/Peptide_Import"/>
</dbReference>
<evidence type="ECO:0000256" key="2">
    <source>
        <dbReference type="ARBA" id="ARBA00004202"/>
    </source>
</evidence>
<feature type="transmembrane region" description="Helical" evidence="11">
    <location>
        <begin position="257"/>
        <end position="277"/>
    </location>
</feature>
<evidence type="ECO:0000259" key="14">
    <source>
        <dbReference type="PROSITE" id="PS50928"/>
    </source>
</evidence>
<evidence type="ECO:0000313" key="15">
    <source>
        <dbReference type="EMBL" id="GAA4761193.1"/>
    </source>
</evidence>
<keyword evidence="4 11" id="KW-0813">Transport</keyword>
<evidence type="ECO:0000256" key="3">
    <source>
        <dbReference type="ARBA" id="ARBA00005417"/>
    </source>
</evidence>
<reference evidence="16" key="1">
    <citation type="journal article" date="2019" name="Int. J. Syst. Evol. Microbiol.">
        <title>The Global Catalogue of Microorganisms (GCM) 10K type strain sequencing project: providing services to taxonomists for standard genome sequencing and annotation.</title>
        <authorList>
            <consortium name="The Broad Institute Genomics Platform"/>
            <consortium name="The Broad Institute Genome Sequencing Center for Infectious Disease"/>
            <person name="Wu L."/>
            <person name="Ma J."/>
        </authorList>
    </citation>
    <scope>NUCLEOTIDE SEQUENCE [LARGE SCALE GENOMIC DNA]</scope>
    <source>
        <strain evidence="16">JCM 18324</strain>
    </source>
</reference>